<dbReference type="PANTHER" id="PTHR30266">
    <property type="entry name" value="MECHANOSENSITIVE CHANNEL MSCL"/>
    <property type="match status" value="1"/>
</dbReference>
<dbReference type="NCBIfam" id="NF010559">
    <property type="entry name" value="PRK13954.1"/>
    <property type="match status" value="1"/>
</dbReference>
<keyword evidence="6 10" id="KW-1133">Transmembrane helix</keyword>
<evidence type="ECO:0000256" key="10">
    <source>
        <dbReference type="HAMAP-Rule" id="MF_00115"/>
    </source>
</evidence>
<accession>A0ABP2YVH5</accession>
<keyword evidence="12" id="KW-1185">Reference proteome</keyword>
<dbReference type="PRINTS" id="PR01264">
    <property type="entry name" value="MECHCHANNEL"/>
</dbReference>
<gene>
    <name evidence="10" type="primary">mscL</name>
    <name evidence="11" type="ORF">SSIM_04540</name>
</gene>
<evidence type="ECO:0000256" key="8">
    <source>
        <dbReference type="ARBA" id="ARBA00023136"/>
    </source>
</evidence>
<evidence type="ECO:0000256" key="6">
    <source>
        <dbReference type="ARBA" id="ARBA00022989"/>
    </source>
</evidence>
<comment type="caution">
    <text evidence="11">The sequence shown here is derived from an EMBL/GenBank/DDBJ whole genome shotgun (WGS) entry which is preliminary data.</text>
</comment>
<dbReference type="SUPFAM" id="SSF81330">
    <property type="entry name" value="Gated mechanosensitive channel"/>
    <property type="match status" value="1"/>
</dbReference>
<evidence type="ECO:0000256" key="5">
    <source>
        <dbReference type="ARBA" id="ARBA00022692"/>
    </source>
</evidence>
<keyword evidence="8 10" id="KW-0472">Membrane</keyword>
<evidence type="ECO:0000256" key="4">
    <source>
        <dbReference type="ARBA" id="ARBA00022475"/>
    </source>
</evidence>
<dbReference type="RefSeq" id="WP_002480859.1">
    <property type="nucleotide sequence ID" value="NZ_AXDY01000003.1"/>
</dbReference>
<dbReference type="InterPro" id="IPR037673">
    <property type="entry name" value="MSC/AndL"/>
</dbReference>
<keyword evidence="9 10" id="KW-0407">Ion channel</keyword>
<keyword evidence="7 10" id="KW-0406">Ion transport</keyword>
<evidence type="ECO:0000313" key="11">
    <source>
        <dbReference type="EMBL" id="ERS94090.1"/>
    </source>
</evidence>
<organism evidence="11 12">
    <name type="scientific">Staphylococcus simulans UMC-CNS-990</name>
    <dbReference type="NCBI Taxonomy" id="1405498"/>
    <lineage>
        <taxon>Bacteria</taxon>
        <taxon>Bacillati</taxon>
        <taxon>Bacillota</taxon>
        <taxon>Bacilli</taxon>
        <taxon>Bacillales</taxon>
        <taxon>Staphylococcaceae</taxon>
        <taxon>Staphylococcus</taxon>
    </lineage>
</organism>
<keyword evidence="5 10" id="KW-0812">Transmembrane</keyword>
<feature type="transmembrane region" description="Helical" evidence="10">
    <location>
        <begin position="34"/>
        <end position="53"/>
    </location>
</feature>
<dbReference type="EMBL" id="AXDY01000003">
    <property type="protein sequence ID" value="ERS94090.1"/>
    <property type="molecule type" value="Genomic_DNA"/>
</dbReference>
<comment type="similarity">
    <text evidence="2 10">Belongs to the MscL family.</text>
</comment>
<evidence type="ECO:0000256" key="1">
    <source>
        <dbReference type="ARBA" id="ARBA00004651"/>
    </source>
</evidence>
<evidence type="ECO:0000313" key="12">
    <source>
        <dbReference type="Proteomes" id="UP000017131"/>
    </source>
</evidence>
<dbReference type="NCBIfam" id="TIGR00220">
    <property type="entry name" value="mscL"/>
    <property type="match status" value="1"/>
</dbReference>
<evidence type="ECO:0000256" key="9">
    <source>
        <dbReference type="ARBA" id="ARBA00023303"/>
    </source>
</evidence>
<keyword evidence="4 10" id="KW-1003">Cell membrane</keyword>
<evidence type="ECO:0000256" key="3">
    <source>
        <dbReference type="ARBA" id="ARBA00022448"/>
    </source>
</evidence>
<evidence type="ECO:0000256" key="7">
    <source>
        <dbReference type="ARBA" id="ARBA00023065"/>
    </source>
</evidence>
<name>A0ABP2YVH5_STASI</name>
<dbReference type="PANTHER" id="PTHR30266:SF2">
    <property type="entry name" value="LARGE-CONDUCTANCE MECHANOSENSITIVE CHANNEL"/>
    <property type="match status" value="1"/>
</dbReference>
<dbReference type="InterPro" id="IPR036019">
    <property type="entry name" value="MscL_channel"/>
</dbReference>
<proteinExistence type="inferred from homology"/>
<comment type="subcellular location">
    <subcellularLocation>
        <location evidence="1 10">Cell membrane</location>
        <topology evidence="1 10">Multi-pass membrane protein</topology>
    </subcellularLocation>
</comment>
<dbReference type="Gene3D" id="1.10.1200.120">
    <property type="entry name" value="Large-conductance mechanosensitive channel, MscL, domain 1"/>
    <property type="match status" value="1"/>
</dbReference>
<dbReference type="HAMAP" id="MF_00115">
    <property type="entry name" value="MscL"/>
    <property type="match status" value="1"/>
</dbReference>
<dbReference type="PROSITE" id="PS01327">
    <property type="entry name" value="MSCL"/>
    <property type="match status" value="1"/>
</dbReference>
<dbReference type="InterPro" id="IPR001185">
    <property type="entry name" value="MS_channel"/>
</dbReference>
<comment type="function">
    <text evidence="10">Channel that opens in response to stretch forces in the membrane lipid bilayer. May participate in the regulation of osmotic pressure changes within the cell.</text>
</comment>
<dbReference type="Proteomes" id="UP000017131">
    <property type="component" value="Unassembled WGS sequence"/>
</dbReference>
<feature type="transmembrane region" description="Helical" evidence="10">
    <location>
        <begin position="65"/>
        <end position="84"/>
    </location>
</feature>
<comment type="subunit">
    <text evidence="10">Homopentamer.</text>
</comment>
<dbReference type="InterPro" id="IPR019823">
    <property type="entry name" value="Mechanosensitive_channel_CS"/>
</dbReference>
<dbReference type="GeneID" id="77331725"/>
<reference evidence="11 12" key="1">
    <citation type="journal article" date="2013" name="Genome Announc.">
        <title>Draft Genome Sequence of Staphylococcus simulans UMC-CNS-990, Isolated from a Case of Chronic Bovine Mastitis.</title>
        <authorList>
            <person name="Calcutt M.J."/>
            <person name="Foecking M.F."/>
            <person name="Hsieh H.Y."/>
            <person name="Perry J."/>
            <person name="Stewart G.C."/>
            <person name="Middleton J.R."/>
        </authorList>
    </citation>
    <scope>NUCLEOTIDE SEQUENCE [LARGE SCALE GENOMIC DNA]</scope>
    <source>
        <strain evidence="11 12">UMC-CNS-990</strain>
    </source>
</reference>
<dbReference type="Pfam" id="PF01741">
    <property type="entry name" value="MscL"/>
    <property type="match status" value="1"/>
</dbReference>
<keyword evidence="3 10" id="KW-0813">Transport</keyword>
<evidence type="ECO:0000256" key="2">
    <source>
        <dbReference type="ARBA" id="ARBA00007254"/>
    </source>
</evidence>
<protein>
    <recommendedName>
        <fullName evidence="10">Large-conductance mechanosensitive channel</fullName>
    </recommendedName>
</protein>
<sequence length="123" mass="13995">MFKEFKEFAFKGNVLDLAVAVVMGAAFNKIVTSLVTYIIMPLIGLIFGTVDFAKNWSMFGIKYGLFIQSIIDFLIVAFALFLFVKVANTMMKKEEVEEEPEENTILLTEIRDLLQKQNNPSDQ</sequence>